<reference evidence="1" key="1">
    <citation type="journal article" date="2015" name="Nature">
        <title>Complex archaea that bridge the gap between prokaryotes and eukaryotes.</title>
        <authorList>
            <person name="Spang A."/>
            <person name="Saw J.H."/>
            <person name="Jorgensen S.L."/>
            <person name="Zaremba-Niedzwiedzka K."/>
            <person name="Martijn J."/>
            <person name="Lind A.E."/>
            <person name="van Eijk R."/>
            <person name="Schleper C."/>
            <person name="Guy L."/>
            <person name="Ettema T.J."/>
        </authorList>
    </citation>
    <scope>NUCLEOTIDE SEQUENCE</scope>
</reference>
<accession>A0A0F9KIP3</accession>
<sequence length="125" mass="14292">MPTLQGFQPSLTERDMIRLATCDVKLQMLIAKVAKLTPLMVIWGFRSKAEQTEIVETGVRALPWPKSKHNHMIDGEPCSQAVDLGILPLVWKNEQHWRVLASYVWQESIRAKVGLKWLGHLDDYG</sequence>
<gene>
    <name evidence="1" type="ORF">LCGC14_1398520</name>
</gene>
<dbReference type="AlphaFoldDB" id="A0A0F9KIP3"/>
<comment type="caution">
    <text evidence="1">The sequence shown here is derived from an EMBL/GenBank/DDBJ whole genome shotgun (WGS) entry which is preliminary data.</text>
</comment>
<dbReference type="Gene3D" id="3.30.1380.10">
    <property type="match status" value="1"/>
</dbReference>
<dbReference type="EMBL" id="LAZR01009111">
    <property type="protein sequence ID" value="KKM74626.1"/>
    <property type="molecule type" value="Genomic_DNA"/>
</dbReference>
<feature type="non-terminal residue" evidence="1">
    <location>
        <position position="125"/>
    </location>
</feature>
<evidence type="ECO:0008006" key="2">
    <source>
        <dbReference type="Google" id="ProtNLM"/>
    </source>
</evidence>
<protein>
    <recommendedName>
        <fullName evidence="2">Peptidase M15C domain-containing protein</fullName>
    </recommendedName>
</protein>
<name>A0A0F9KIP3_9ZZZZ</name>
<organism evidence="1">
    <name type="scientific">marine sediment metagenome</name>
    <dbReference type="NCBI Taxonomy" id="412755"/>
    <lineage>
        <taxon>unclassified sequences</taxon>
        <taxon>metagenomes</taxon>
        <taxon>ecological metagenomes</taxon>
    </lineage>
</organism>
<proteinExistence type="predicted"/>
<evidence type="ECO:0000313" key="1">
    <source>
        <dbReference type="EMBL" id="KKM74626.1"/>
    </source>
</evidence>
<dbReference type="InterPro" id="IPR009045">
    <property type="entry name" value="Zn_M74/Hedgehog-like"/>
</dbReference>